<evidence type="ECO:0000313" key="2">
    <source>
        <dbReference type="EMBL" id="MBU2789275.1"/>
    </source>
</evidence>
<dbReference type="Proteomes" id="UP001197378">
    <property type="component" value="Unassembled WGS sequence"/>
</dbReference>
<dbReference type="InterPro" id="IPR035919">
    <property type="entry name" value="EAL_sf"/>
</dbReference>
<dbReference type="PANTHER" id="PTHR33121">
    <property type="entry name" value="CYCLIC DI-GMP PHOSPHODIESTERASE PDEF"/>
    <property type="match status" value="1"/>
</dbReference>
<proteinExistence type="predicted"/>
<sequence>GGSPVLGVEALLRLDPGDGNLRLPGSFGDSLDHPRLSREIGRFVLESALAQAERWQAQGLPLRVAVNISSHHLLDHRFPTDLEEALSRHPGLPVDHLEIEITETAPLQHFEQARQALEQCNRQGVRTSLDDFGTGNASLSYLQRLPAQTIKVDQSFVRDIINDARDLAIVTGVITTARMLGLEVIAEGVETQRHAELLR</sequence>
<accession>A0AAE3CL57</accession>
<comment type="caution">
    <text evidence="2">The sequence shown here is derived from an EMBL/GenBank/DDBJ whole genome shotgun (WGS) entry which is preliminary data.</text>
</comment>
<feature type="domain" description="EAL" evidence="1">
    <location>
        <begin position="1"/>
        <end position="199"/>
    </location>
</feature>
<gene>
    <name evidence="2" type="ORF">HFQ13_13880</name>
</gene>
<evidence type="ECO:0000259" key="1">
    <source>
        <dbReference type="PROSITE" id="PS50883"/>
    </source>
</evidence>
<reference evidence="2" key="1">
    <citation type="journal article" date="2021" name="ISME J.">
        <title>Genomic evolution of the class Acidithiobacillia: deep-branching Proteobacteria living in extreme acidic conditions.</title>
        <authorList>
            <person name="Moya-Beltran A."/>
            <person name="Beard S."/>
            <person name="Rojas-Villalobos C."/>
            <person name="Issotta F."/>
            <person name="Gallardo Y."/>
            <person name="Ulloa R."/>
            <person name="Giaveno A."/>
            <person name="Degli Esposti M."/>
            <person name="Johnson D.B."/>
            <person name="Quatrini R."/>
        </authorList>
    </citation>
    <scope>NUCLEOTIDE SEQUENCE</scope>
    <source>
        <strain evidence="2">VAN18-1</strain>
    </source>
</reference>
<dbReference type="SMART" id="SM00052">
    <property type="entry name" value="EAL"/>
    <property type="match status" value="1"/>
</dbReference>
<dbReference type="GO" id="GO:0071111">
    <property type="term" value="F:cyclic-guanylate-specific phosphodiesterase activity"/>
    <property type="evidence" value="ECO:0007669"/>
    <property type="project" value="InterPro"/>
</dbReference>
<protein>
    <submittedName>
        <fullName evidence="2">EAL domain-containing protein</fullName>
    </submittedName>
</protein>
<keyword evidence="3" id="KW-1185">Reference proteome</keyword>
<organism evidence="2 3">
    <name type="scientific">Igneacidithiobacillus copahuensis</name>
    <dbReference type="NCBI Taxonomy" id="2724909"/>
    <lineage>
        <taxon>Bacteria</taxon>
        <taxon>Pseudomonadati</taxon>
        <taxon>Pseudomonadota</taxon>
        <taxon>Acidithiobacillia</taxon>
        <taxon>Acidithiobacillales</taxon>
        <taxon>Acidithiobacillaceae</taxon>
        <taxon>Igneacidithiobacillus</taxon>
    </lineage>
</organism>
<dbReference type="PANTHER" id="PTHR33121:SF70">
    <property type="entry name" value="SIGNALING PROTEIN YKOW"/>
    <property type="match status" value="1"/>
</dbReference>
<dbReference type="InterPro" id="IPR001633">
    <property type="entry name" value="EAL_dom"/>
</dbReference>
<dbReference type="AlphaFoldDB" id="A0AAE3CL57"/>
<dbReference type="Gene3D" id="3.20.20.450">
    <property type="entry name" value="EAL domain"/>
    <property type="match status" value="1"/>
</dbReference>
<dbReference type="Pfam" id="PF00563">
    <property type="entry name" value="EAL"/>
    <property type="match status" value="1"/>
</dbReference>
<name>A0AAE3CL57_9PROT</name>
<dbReference type="EMBL" id="JAAXYO010000194">
    <property type="protein sequence ID" value="MBU2789275.1"/>
    <property type="molecule type" value="Genomic_DNA"/>
</dbReference>
<dbReference type="InterPro" id="IPR050706">
    <property type="entry name" value="Cyclic-di-GMP_PDE-like"/>
</dbReference>
<dbReference type="CDD" id="cd01948">
    <property type="entry name" value="EAL"/>
    <property type="match status" value="1"/>
</dbReference>
<feature type="non-terminal residue" evidence="2">
    <location>
        <position position="199"/>
    </location>
</feature>
<dbReference type="RefSeq" id="WP_215885795.1">
    <property type="nucleotide sequence ID" value="NZ_JAAXYO010000194.1"/>
</dbReference>
<evidence type="ECO:0000313" key="3">
    <source>
        <dbReference type="Proteomes" id="UP001197378"/>
    </source>
</evidence>
<dbReference type="SUPFAM" id="SSF141868">
    <property type="entry name" value="EAL domain-like"/>
    <property type="match status" value="1"/>
</dbReference>
<feature type="non-terminal residue" evidence="2">
    <location>
        <position position="1"/>
    </location>
</feature>
<dbReference type="PROSITE" id="PS50883">
    <property type="entry name" value="EAL"/>
    <property type="match status" value="1"/>
</dbReference>